<dbReference type="InterPro" id="IPR045851">
    <property type="entry name" value="AMP-bd_C_sf"/>
</dbReference>
<dbReference type="GO" id="GO:0031956">
    <property type="term" value="F:medium-chain fatty acid-CoA ligase activity"/>
    <property type="evidence" value="ECO:0007669"/>
    <property type="project" value="TreeGrafter"/>
</dbReference>
<dbReference type="InterPro" id="IPR025110">
    <property type="entry name" value="AMP-bd_C"/>
</dbReference>
<dbReference type="InterPro" id="IPR020845">
    <property type="entry name" value="AMP-binding_CS"/>
</dbReference>
<keyword evidence="10" id="KW-1185">Reference proteome</keyword>
<feature type="transmembrane region" description="Helical" evidence="6">
    <location>
        <begin position="104"/>
        <end position="125"/>
    </location>
</feature>
<dbReference type="RefSeq" id="WP_211940137.1">
    <property type="nucleotide sequence ID" value="NZ_CP073078.1"/>
</dbReference>
<feature type="domain" description="AMP-binding enzyme C-terminal" evidence="8">
    <location>
        <begin position="474"/>
        <end position="550"/>
    </location>
</feature>
<dbReference type="Pfam" id="PF13193">
    <property type="entry name" value="AMP-binding_C"/>
    <property type="match status" value="1"/>
</dbReference>
<dbReference type="Gene3D" id="2.30.38.10">
    <property type="entry name" value="Luciferase, Domain 3"/>
    <property type="match status" value="1"/>
</dbReference>
<gene>
    <name evidence="9" type="ORF">KCG34_09570</name>
</gene>
<proteinExistence type="inferred from homology"/>
<name>A0A975G4W0_9CAUL</name>
<dbReference type="FunFam" id="3.30.300.30:FF:000008">
    <property type="entry name" value="2,3-dihydroxybenzoate-AMP ligase"/>
    <property type="match status" value="1"/>
</dbReference>
<feature type="domain" description="AMP-dependent synthetase/ligase" evidence="7">
    <location>
        <begin position="50"/>
        <end position="423"/>
    </location>
</feature>
<organism evidence="9 10">
    <name type="scientific">Phenylobacterium montanum</name>
    <dbReference type="NCBI Taxonomy" id="2823693"/>
    <lineage>
        <taxon>Bacteria</taxon>
        <taxon>Pseudomonadati</taxon>
        <taxon>Pseudomonadota</taxon>
        <taxon>Alphaproteobacteria</taxon>
        <taxon>Caulobacterales</taxon>
        <taxon>Caulobacteraceae</taxon>
        <taxon>Phenylobacterium</taxon>
    </lineage>
</organism>
<dbReference type="Proteomes" id="UP000676409">
    <property type="component" value="Chromosome"/>
</dbReference>
<evidence type="ECO:0000313" key="10">
    <source>
        <dbReference type="Proteomes" id="UP000676409"/>
    </source>
</evidence>
<sequence>MHYKELKQAWAQLTAPGAPFEIAEVEVRGVKLRAYKNAPPSVREFWLSTAAFGERDYLVYQDERLTYAQAHAQVAAVANWMLRQGVKPGDRVAIAMRNYPEWLLIYWACVCVGVAAVGMNAWWVADEMEYALQDSAPKILFLDRERLQRVHERPAMAEGIKLVGVRIEDAPAGLTPWAEVVATGGPLPEVKVDPDDDACIFYTSGTTGRPKGAQLTHRGCINNLFNLVFSGQSQALATALGTGVPIDPNAPAPIPVALLTTPLFHVTANNCGAYLVTAAGGKLVLMYRWDAGEALRLIEKEKVSAMSGVPVMSRELLTHPDFAKTDTSTLLSLGGGGAALQPDLVAKIDEQVATARPNTGYGMTETCGIITSVSGDLFVGKPASCGPAMPNFETRIVGDDGQELPQGQVGELWVRGAPVIKGYINRPDATAQSITDGWLHTGDVARIDEDGFIYIVDRKKDMVLRGGENVYCAEVEACVHHHPAVAECCVFGVPDTRLGEEVAAAIVLRPGQELHVEALREHCEAHISKHKIPRYVWFLKDPIPRNANGKFLKRELRETLKLDDAQAVLV</sequence>
<comment type="catalytic activity">
    <reaction evidence="3">
        <text>3-(methylsulfanyl)propanoate + ATP + CoA = 3-(methylsulfanyl)propanoyl-CoA + AMP + diphosphate</text>
        <dbReference type="Rhea" id="RHEA:43052"/>
        <dbReference type="ChEBI" id="CHEBI:30616"/>
        <dbReference type="ChEBI" id="CHEBI:33019"/>
        <dbReference type="ChEBI" id="CHEBI:49016"/>
        <dbReference type="ChEBI" id="CHEBI:57287"/>
        <dbReference type="ChEBI" id="CHEBI:82815"/>
        <dbReference type="ChEBI" id="CHEBI:456215"/>
        <dbReference type="EC" id="6.2.1.44"/>
    </reaction>
    <physiologicalReaction direction="left-to-right" evidence="3">
        <dbReference type="Rhea" id="RHEA:43053"/>
    </physiologicalReaction>
</comment>
<dbReference type="InterPro" id="IPR000873">
    <property type="entry name" value="AMP-dep_synth/lig_dom"/>
</dbReference>
<dbReference type="EC" id="6.2.1.44" evidence="4"/>
<dbReference type="KEGG" id="caul:KCG34_09570"/>
<evidence type="ECO:0000256" key="6">
    <source>
        <dbReference type="SAM" id="Phobius"/>
    </source>
</evidence>
<evidence type="ECO:0000256" key="1">
    <source>
        <dbReference type="ARBA" id="ARBA00006432"/>
    </source>
</evidence>
<evidence type="ECO:0000259" key="8">
    <source>
        <dbReference type="Pfam" id="PF13193"/>
    </source>
</evidence>
<dbReference type="PANTHER" id="PTHR43201">
    <property type="entry name" value="ACYL-COA SYNTHETASE"/>
    <property type="match status" value="1"/>
</dbReference>
<protein>
    <recommendedName>
        <fullName evidence="5">3-methylmercaptopropionyl-CoA ligase</fullName>
        <ecNumber evidence="4">6.2.1.44</ecNumber>
    </recommendedName>
</protein>
<reference evidence="9" key="1">
    <citation type="submission" date="2021-04" db="EMBL/GenBank/DDBJ databases">
        <title>The complete genome sequence of Caulobacter sp. S6.</title>
        <authorList>
            <person name="Tang Y."/>
            <person name="Ouyang W."/>
            <person name="Liu Q."/>
            <person name="Huang B."/>
            <person name="Guo Z."/>
            <person name="Lei P."/>
        </authorList>
    </citation>
    <scope>NUCLEOTIDE SEQUENCE</scope>
    <source>
        <strain evidence="9">S6</strain>
    </source>
</reference>
<dbReference type="Gene3D" id="3.30.300.30">
    <property type="match status" value="1"/>
</dbReference>
<dbReference type="GO" id="GO:0006631">
    <property type="term" value="P:fatty acid metabolic process"/>
    <property type="evidence" value="ECO:0007669"/>
    <property type="project" value="TreeGrafter"/>
</dbReference>
<dbReference type="AlphaFoldDB" id="A0A975G4W0"/>
<evidence type="ECO:0000256" key="5">
    <source>
        <dbReference type="ARBA" id="ARBA00067668"/>
    </source>
</evidence>
<keyword evidence="6" id="KW-1133">Transmembrane helix</keyword>
<dbReference type="Pfam" id="PF00501">
    <property type="entry name" value="AMP-binding"/>
    <property type="match status" value="1"/>
</dbReference>
<evidence type="ECO:0000256" key="2">
    <source>
        <dbReference type="ARBA" id="ARBA00022598"/>
    </source>
</evidence>
<keyword evidence="2 9" id="KW-0436">Ligase</keyword>
<accession>A0A975G4W0</accession>
<keyword evidence="6" id="KW-0472">Membrane</keyword>
<dbReference type="PANTHER" id="PTHR43201:SF5">
    <property type="entry name" value="MEDIUM-CHAIN ACYL-COA LIGASE ACSF2, MITOCHONDRIAL"/>
    <property type="match status" value="1"/>
</dbReference>
<evidence type="ECO:0000256" key="4">
    <source>
        <dbReference type="ARBA" id="ARBA00066616"/>
    </source>
</evidence>
<dbReference type="EMBL" id="CP073078">
    <property type="protein sequence ID" value="QUD90086.1"/>
    <property type="molecule type" value="Genomic_DNA"/>
</dbReference>
<dbReference type="PROSITE" id="PS00455">
    <property type="entry name" value="AMP_BINDING"/>
    <property type="match status" value="1"/>
</dbReference>
<dbReference type="Gene3D" id="3.40.50.980">
    <property type="match status" value="2"/>
</dbReference>
<evidence type="ECO:0000259" key="7">
    <source>
        <dbReference type="Pfam" id="PF00501"/>
    </source>
</evidence>
<evidence type="ECO:0000313" key="9">
    <source>
        <dbReference type="EMBL" id="QUD90086.1"/>
    </source>
</evidence>
<dbReference type="SUPFAM" id="SSF56801">
    <property type="entry name" value="Acetyl-CoA synthetase-like"/>
    <property type="match status" value="1"/>
</dbReference>
<evidence type="ECO:0000256" key="3">
    <source>
        <dbReference type="ARBA" id="ARBA00051915"/>
    </source>
</evidence>
<keyword evidence="6" id="KW-0812">Transmembrane</keyword>
<comment type="similarity">
    <text evidence="1">Belongs to the ATP-dependent AMP-binding enzyme family.</text>
</comment>